<organism evidence="3">
    <name type="scientific">Populus alba</name>
    <name type="common">White poplar</name>
    <dbReference type="NCBI Taxonomy" id="43335"/>
    <lineage>
        <taxon>Eukaryota</taxon>
        <taxon>Viridiplantae</taxon>
        <taxon>Streptophyta</taxon>
        <taxon>Embryophyta</taxon>
        <taxon>Tracheophyta</taxon>
        <taxon>Spermatophyta</taxon>
        <taxon>Magnoliopsida</taxon>
        <taxon>eudicotyledons</taxon>
        <taxon>Gunneridae</taxon>
        <taxon>Pentapetalae</taxon>
        <taxon>rosids</taxon>
        <taxon>fabids</taxon>
        <taxon>Malpighiales</taxon>
        <taxon>Salicaceae</taxon>
        <taxon>Saliceae</taxon>
        <taxon>Populus</taxon>
    </lineage>
</organism>
<feature type="domain" description="DUF7950" evidence="2">
    <location>
        <begin position="185"/>
        <end position="323"/>
    </location>
</feature>
<evidence type="ECO:0000259" key="2">
    <source>
        <dbReference type="Pfam" id="PF25821"/>
    </source>
</evidence>
<feature type="compositionally biased region" description="Polar residues" evidence="1">
    <location>
        <begin position="72"/>
        <end position="89"/>
    </location>
</feature>
<name>A0A4U5Q8B5_POPAL</name>
<gene>
    <name evidence="3" type="ORF">D5086_0000123340</name>
</gene>
<accession>A0A4U5Q8B5</accession>
<comment type="caution">
    <text evidence="3">The sequence shown here is derived from an EMBL/GenBank/DDBJ whole genome shotgun (WGS) entry which is preliminary data.</text>
</comment>
<proteinExistence type="predicted"/>
<reference evidence="3" key="1">
    <citation type="submission" date="2018-10" db="EMBL/GenBank/DDBJ databases">
        <title>Population genomic analysis revealed the cold adaptation of white poplar.</title>
        <authorList>
            <person name="Liu Y.-J."/>
        </authorList>
    </citation>
    <scope>NUCLEOTIDE SEQUENCE [LARGE SCALE GENOMIC DNA]</scope>
    <source>
        <strain evidence="3">PAL-ZL1</strain>
    </source>
</reference>
<sequence length="326" mass="35041">MDGRGGCCIARYAGGGGAYDTSKVDRIMLRFRPIAPKPSTAPSSAAFVSGGGSSPEMSDASPRSGRGKRKYNNTSNGSNTKKCNSSGGSNRKKKVLGEENKVVVDSFVTLPLLPEAPGRKDSPAKEPKSEVGLCSLTPKQVNSTPTWLSFGGNVKDHAGGHNQLVGFGVPADRAAVMPRVMNIVGSCVTLECVTDTWVDVDGLGRTDKEKRVSLEKDTCPGFISDGYGRVTWTNEAYRKMVGQGVRGDHQVFVWLAIKEKAPVTVSLGGHRAFTCRVRVQYQKYNTSEVDGKEKSSIITVPCDVWRMDTGGFAWRLDVKAALCLGR</sequence>
<dbReference type="STRING" id="43335.A0A4U5Q8B5"/>
<feature type="region of interest" description="Disordered" evidence="1">
    <location>
        <begin position="33"/>
        <end position="96"/>
    </location>
</feature>
<dbReference type="PANTHER" id="PTHR33595:SF7">
    <property type="entry name" value="OS12G0242500 PROTEIN"/>
    <property type="match status" value="1"/>
</dbReference>
<protein>
    <recommendedName>
        <fullName evidence="2">DUF7950 domain-containing protein</fullName>
    </recommendedName>
</protein>
<dbReference type="AlphaFoldDB" id="A0A4U5Q8B5"/>
<dbReference type="PANTHER" id="PTHR33595">
    <property type="entry name" value="VON WILLEBRAND FACTOR A DOMAIN PROTEIN"/>
    <property type="match status" value="1"/>
</dbReference>
<dbReference type="EMBL" id="RCHU01000353">
    <property type="protein sequence ID" value="TKS06393.1"/>
    <property type="molecule type" value="Genomic_DNA"/>
</dbReference>
<dbReference type="InterPro" id="IPR057710">
    <property type="entry name" value="DUF7950"/>
</dbReference>
<feature type="compositionally biased region" description="Low complexity" evidence="1">
    <location>
        <begin position="33"/>
        <end position="48"/>
    </location>
</feature>
<evidence type="ECO:0000313" key="3">
    <source>
        <dbReference type="EMBL" id="TKS06393.1"/>
    </source>
</evidence>
<evidence type="ECO:0000256" key="1">
    <source>
        <dbReference type="SAM" id="MobiDB-lite"/>
    </source>
</evidence>
<dbReference type="Pfam" id="PF25821">
    <property type="entry name" value="DUF7950"/>
    <property type="match status" value="1"/>
</dbReference>